<reference evidence="1 2" key="1">
    <citation type="submission" date="2019-09" db="EMBL/GenBank/DDBJ databases">
        <authorList>
            <person name="Li Y."/>
        </authorList>
    </citation>
    <scope>NUCLEOTIDE SEQUENCE [LARGE SCALE GENOMIC DNA]</scope>
    <source>
        <strain evidence="1 2">L3-3HA</strain>
    </source>
</reference>
<organism evidence="1 2">
    <name type="scientific">Affinibrenneria salicis</name>
    <dbReference type="NCBI Taxonomy" id="2590031"/>
    <lineage>
        <taxon>Bacteria</taxon>
        <taxon>Pseudomonadati</taxon>
        <taxon>Pseudomonadota</taxon>
        <taxon>Gammaproteobacteria</taxon>
        <taxon>Enterobacterales</taxon>
        <taxon>Pectobacteriaceae</taxon>
        <taxon>Affinibrenneria</taxon>
    </lineage>
</organism>
<sequence length="101" mass="11452">MPDVSSIRLQQQGTQWVAQPPDCASLLQPQRDWRDNDRWRIAFGCATYTNLAVSLARPQDLAAPQPYRAMQADAAGLAVKRYRDNQVEPLRETHSTKKVSE</sequence>
<comment type="caution">
    <text evidence="1">The sequence shown here is derived from an EMBL/GenBank/DDBJ whole genome shotgun (WGS) entry which is preliminary data.</text>
</comment>
<dbReference type="InterPro" id="IPR019027">
    <property type="entry name" value="Pilus_biogenesis_CpaD-related"/>
</dbReference>
<dbReference type="EMBL" id="VYKJ01000006">
    <property type="protein sequence ID" value="KAA8999489.1"/>
    <property type="molecule type" value="Genomic_DNA"/>
</dbReference>
<dbReference type="AlphaFoldDB" id="A0A5J5FZE7"/>
<accession>A0A5J5FZE7</accession>
<gene>
    <name evidence="1" type="ORF">FJU30_14050</name>
</gene>
<evidence type="ECO:0000313" key="1">
    <source>
        <dbReference type="EMBL" id="KAA8999489.1"/>
    </source>
</evidence>
<dbReference type="Proteomes" id="UP000335415">
    <property type="component" value="Unassembled WGS sequence"/>
</dbReference>
<proteinExistence type="predicted"/>
<evidence type="ECO:0000313" key="2">
    <source>
        <dbReference type="Proteomes" id="UP000335415"/>
    </source>
</evidence>
<dbReference type="Pfam" id="PF09476">
    <property type="entry name" value="Pilus_CpaD"/>
    <property type="match status" value="1"/>
</dbReference>
<keyword evidence="2" id="KW-1185">Reference proteome</keyword>
<name>A0A5J5FZE7_9GAMM</name>
<dbReference type="OrthoDB" id="8596237at2"/>
<protein>
    <submittedName>
        <fullName evidence="1">Uncharacterized protein</fullName>
    </submittedName>
</protein>